<evidence type="ECO:0000313" key="1">
    <source>
        <dbReference type="EMBL" id="ETV64979.1"/>
    </source>
</evidence>
<sequence>MAKCSTSEGATLVMPDVLLIENMPSTLLSITAMMRANRNFSFTYDAMKCSIKHNGTSIATTTLDTKNNVYVLGQADTHERMEKPYEYAGWICRNGFAAINLQATVDGRGRFMEYSLRPGSCGDKNVWHMSSLGRRVQAILPAYMHLIDAGDDLRITDRIDPYLGLHVHEETWSVQPSNRETALHK</sequence>
<name>W4FDK9_APHAT</name>
<dbReference type="OrthoDB" id="165537at2759"/>
<gene>
    <name evidence="1" type="ORF">H257_18221</name>
</gene>
<protein>
    <recommendedName>
        <fullName evidence="2">DDE Tnp4 domain-containing protein</fullName>
    </recommendedName>
</protein>
<dbReference type="RefSeq" id="XP_009845542.1">
    <property type="nucleotide sequence ID" value="XM_009847240.1"/>
</dbReference>
<accession>W4FDK9</accession>
<dbReference type="GeneID" id="20820217"/>
<reference evidence="1" key="1">
    <citation type="submission" date="2013-12" db="EMBL/GenBank/DDBJ databases">
        <title>The Genome Sequence of Aphanomyces astaci APO3.</title>
        <authorList>
            <consortium name="The Broad Institute Genomics Platform"/>
            <person name="Russ C."/>
            <person name="Tyler B."/>
            <person name="van West P."/>
            <person name="Dieguez-Uribeondo J."/>
            <person name="Young S.K."/>
            <person name="Zeng Q."/>
            <person name="Gargeya S."/>
            <person name="Fitzgerald M."/>
            <person name="Abouelleil A."/>
            <person name="Alvarado L."/>
            <person name="Chapman S.B."/>
            <person name="Gainer-Dewar J."/>
            <person name="Goldberg J."/>
            <person name="Griggs A."/>
            <person name="Gujja S."/>
            <person name="Hansen M."/>
            <person name="Howarth C."/>
            <person name="Imamovic A."/>
            <person name="Ireland A."/>
            <person name="Larimer J."/>
            <person name="McCowan C."/>
            <person name="Murphy C."/>
            <person name="Pearson M."/>
            <person name="Poon T.W."/>
            <person name="Priest M."/>
            <person name="Roberts A."/>
            <person name="Saif S."/>
            <person name="Shea T."/>
            <person name="Sykes S."/>
            <person name="Wortman J."/>
            <person name="Nusbaum C."/>
            <person name="Birren B."/>
        </authorList>
    </citation>
    <scope>NUCLEOTIDE SEQUENCE [LARGE SCALE GENOMIC DNA]</scope>
    <source>
        <strain evidence="1">APO3</strain>
    </source>
</reference>
<proteinExistence type="predicted"/>
<dbReference type="STRING" id="112090.W4FDK9"/>
<dbReference type="EMBL" id="KI913258">
    <property type="protein sequence ID" value="ETV64979.1"/>
    <property type="molecule type" value="Genomic_DNA"/>
</dbReference>
<dbReference type="AlphaFoldDB" id="W4FDK9"/>
<evidence type="ECO:0008006" key="2">
    <source>
        <dbReference type="Google" id="ProtNLM"/>
    </source>
</evidence>
<organism evidence="1">
    <name type="scientific">Aphanomyces astaci</name>
    <name type="common">Crayfish plague agent</name>
    <dbReference type="NCBI Taxonomy" id="112090"/>
    <lineage>
        <taxon>Eukaryota</taxon>
        <taxon>Sar</taxon>
        <taxon>Stramenopiles</taxon>
        <taxon>Oomycota</taxon>
        <taxon>Saprolegniomycetes</taxon>
        <taxon>Saprolegniales</taxon>
        <taxon>Verrucalvaceae</taxon>
        <taxon>Aphanomyces</taxon>
    </lineage>
</organism>
<dbReference type="VEuPathDB" id="FungiDB:H257_18221"/>